<comment type="caution">
    <text evidence="2">The sequence shown here is derived from an EMBL/GenBank/DDBJ whole genome shotgun (WGS) entry which is preliminary data.</text>
</comment>
<keyword evidence="4" id="KW-1185">Reference proteome</keyword>
<evidence type="ECO:0000313" key="4">
    <source>
        <dbReference type="Proteomes" id="UP001178888"/>
    </source>
</evidence>
<dbReference type="Proteomes" id="UP000295132">
    <property type="component" value="Unassembled WGS sequence"/>
</dbReference>
<dbReference type="EMBL" id="JAVGVR010000001">
    <property type="protein sequence ID" value="MDQ6597230.1"/>
    <property type="molecule type" value="Genomic_DNA"/>
</dbReference>
<dbReference type="Pfam" id="PF01042">
    <property type="entry name" value="Ribonuc_L-PSP"/>
    <property type="match status" value="1"/>
</dbReference>
<evidence type="ECO:0000313" key="3">
    <source>
        <dbReference type="Proteomes" id="UP000295132"/>
    </source>
</evidence>
<dbReference type="InterPro" id="IPR006175">
    <property type="entry name" value="YjgF/YER057c/UK114"/>
</dbReference>
<dbReference type="PANTHER" id="PTHR43857:SF1">
    <property type="entry name" value="YJGH FAMILY PROTEIN"/>
    <property type="match status" value="1"/>
</dbReference>
<proteinExistence type="predicted"/>
<dbReference type="Gene3D" id="3.30.1330.40">
    <property type="entry name" value="RutC-like"/>
    <property type="match status" value="1"/>
</dbReference>
<reference evidence="2 3" key="1">
    <citation type="submission" date="2019-03" db="EMBL/GenBank/DDBJ databases">
        <title>Bacillus niacini sp. nov. a Nicotinate-Metabolizing Mesophile Isolated from Soil.</title>
        <authorList>
            <person name="Zhang G."/>
        </authorList>
    </citation>
    <scope>NUCLEOTIDE SEQUENCE [LARGE SCALE GENOMIC DNA]</scope>
    <source>
        <strain evidence="2 3">WN066</strain>
    </source>
</reference>
<dbReference type="Proteomes" id="UP001178888">
    <property type="component" value="Unassembled WGS sequence"/>
</dbReference>
<organism evidence="2 3">
    <name type="scientific">Bacillus salipaludis</name>
    <dbReference type="NCBI Taxonomy" id="2547811"/>
    <lineage>
        <taxon>Bacteria</taxon>
        <taxon>Bacillati</taxon>
        <taxon>Bacillota</taxon>
        <taxon>Bacilli</taxon>
        <taxon>Bacillales</taxon>
        <taxon>Bacillaceae</taxon>
        <taxon>Bacillus</taxon>
    </lineage>
</organism>
<gene>
    <name evidence="2" type="ORF">E2K98_07725</name>
    <name evidence="1" type="ORF">RCG21_12830</name>
</gene>
<dbReference type="EMBL" id="SMYO01000003">
    <property type="protein sequence ID" value="TDK63325.1"/>
    <property type="molecule type" value="Genomic_DNA"/>
</dbReference>
<name>A0A4R5VVZ4_9BACI</name>
<protein>
    <submittedName>
        <fullName evidence="1">Rid family hydrolase</fullName>
    </submittedName>
    <submittedName>
        <fullName evidence="2">RidA family protein</fullName>
    </submittedName>
</protein>
<dbReference type="GO" id="GO:0016787">
    <property type="term" value="F:hydrolase activity"/>
    <property type="evidence" value="ECO:0007669"/>
    <property type="project" value="UniProtKB-KW"/>
</dbReference>
<dbReference type="RefSeq" id="WP_133333661.1">
    <property type="nucleotide sequence ID" value="NZ_JAVGVR010000001.1"/>
</dbReference>
<evidence type="ECO:0000313" key="1">
    <source>
        <dbReference type="EMBL" id="MDQ6597230.1"/>
    </source>
</evidence>
<dbReference type="SUPFAM" id="SSF55298">
    <property type="entry name" value="YjgF-like"/>
    <property type="match status" value="1"/>
</dbReference>
<evidence type="ECO:0000313" key="2">
    <source>
        <dbReference type="EMBL" id="TDK63325.1"/>
    </source>
</evidence>
<dbReference type="InterPro" id="IPR035959">
    <property type="entry name" value="RutC-like_sf"/>
</dbReference>
<accession>A0A4R5VVZ4</accession>
<reference evidence="1" key="2">
    <citation type="submission" date="2023-08" db="EMBL/GenBank/DDBJ databases">
        <title>Nitrogen cycling bacteria in agricultural field soils.</title>
        <authorList>
            <person name="Jang J."/>
        </authorList>
    </citation>
    <scope>NUCLEOTIDE SEQUENCE</scope>
    <source>
        <strain evidence="1">PS3-36</strain>
    </source>
</reference>
<keyword evidence="1" id="KW-0378">Hydrolase</keyword>
<sequence>MTHERFRKFETNNFYPTSFGEESHHVANEFCMVVRAGNHIYMRGQTGFDLEGNFHGIDNVIEQTENACRCIKKLLEEAGGEMTDICKITTYLTDRSYRKDAYSVIAKHFKGVYPVSTGLVVNGLALPEMLVEIDVEAVISDEG</sequence>
<dbReference type="PANTHER" id="PTHR43857">
    <property type="entry name" value="BLR7761 PROTEIN"/>
    <property type="match status" value="1"/>
</dbReference>
<dbReference type="AlphaFoldDB" id="A0A4R5VVZ4"/>